<evidence type="ECO:0000256" key="5">
    <source>
        <dbReference type="ARBA" id="ARBA00022839"/>
    </source>
</evidence>
<dbReference type="InterPro" id="IPR022966">
    <property type="entry name" value="RNase_II/R_CS"/>
</dbReference>
<accession>A0ABY5WJ69</accession>
<dbReference type="Pfam" id="PF00575">
    <property type="entry name" value="S1"/>
    <property type="match status" value="1"/>
</dbReference>
<evidence type="ECO:0000256" key="2">
    <source>
        <dbReference type="ARBA" id="ARBA00022490"/>
    </source>
</evidence>
<evidence type="ECO:0000256" key="7">
    <source>
        <dbReference type="HAMAP-Rule" id="MF_01895"/>
    </source>
</evidence>
<keyword evidence="5 7" id="KW-0269">Exonuclease</keyword>
<dbReference type="PANTHER" id="PTHR23355:SF9">
    <property type="entry name" value="DIS3-LIKE EXONUCLEASE 2"/>
    <property type="match status" value="1"/>
</dbReference>
<dbReference type="InterPro" id="IPR050180">
    <property type="entry name" value="RNR_Ribonuclease"/>
</dbReference>
<dbReference type="InterPro" id="IPR012340">
    <property type="entry name" value="NA-bd_OB-fold"/>
</dbReference>
<keyword evidence="3 7" id="KW-0540">Nuclease</keyword>
<protein>
    <recommendedName>
        <fullName evidence="7">Ribonuclease R</fullName>
        <shortName evidence="7">RNase R</shortName>
        <ecNumber evidence="7">3.1.13.1</ecNumber>
    </recommendedName>
</protein>
<dbReference type="PROSITE" id="PS50126">
    <property type="entry name" value="S1"/>
    <property type="match status" value="1"/>
</dbReference>
<gene>
    <name evidence="7 10" type="primary">rnr</name>
    <name evidence="10" type="ORF">K3718_18500</name>
</gene>
<keyword evidence="11" id="KW-1185">Reference proteome</keyword>
<dbReference type="RefSeq" id="WP_259964548.1">
    <property type="nucleotide sequence ID" value="NZ_CP081051.1"/>
</dbReference>
<evidence type="ECO:0000256" key="3">
    <source>
        <dbReference type="ARBA" id="ARBA00022722"/>
    </source>
</evidence>
<dbReference type="InterPro" id="IPR001900">
    <property type="entry name" value="RNase_II/R"/>
</dbReference>
<dbReference type="PROSITE" id="PS01175">
    <property type="entry name" value="RIBONUCLEASE_II"/>
    <property type="match status" value="1"/>
</dbReference>
<evidence type="ECO:0000313" key="11">
    <source>
        <dbReference type="Proteomes" id="UP001058514"/>
    </source>
</evidence>
<dbReference type="Gene3D" id="2.40.50.140">
    <property type="entry name" value="Nucleic acid-binding proteins"/>
    <property type="match status" value="1"/>
</dbReference>
<comment type="subcellular location">
    <subcellularLocation>
        <location evidence="7">Cytoplasm</location>
    </subcellularLocation>
</comment>
<name>A0ABY5WJ69_9RHOB</name>
<dbReference type="HAMAP" id="MF_01895">
    <property type="entry name" value="RNase_R"/>
    <property type="match status" value="1"/>
</dbReference>
<dbReference type="CDD" id="cd04471">
    <property type="entry name" value="S1_RNase_R"/>
    <property type="match status" value="1"/>
</dbReference>
<evidence type="ECO:0000256" key="1">
    <source>
        <dbReference type="ARBA" id="ARBA00001849"/>
    </source>
</evidence>
<evidence type="ECO:0000256" key="4">
    <source>
        <dbReference type="ARBA" id="ARBA00022801"/>
    </source>
</evidence>
<dbReference type="SMART" id="SM00316">
    <property type="entry name" value="S1"/>
    <property type="match status" value="1"/>
</dbReference>
<dbReference type="NCBIfam" id="TIGR00358">
    <property type="entry name" value="3_prime_RNase"/>
    <property type="match status" value="1"/>
</dbReference>
<comment type="similarity">
    <text evidence="7">Belongs to the RNR ribonuclease family. RNase R subfamily.</text>
</comment>
<dbReference type="InterPro" id="IPR004476">
    <property type="entry name" value="RNase_II/RNase_R"/>
</dbReference>
<evidence type="ECO:0000313" key="10">
    <source>
        <dbReference type="EMBL" id="UWQ41484.1"/>
    </source>
</evidence>
<dbReference type="Pfam" id="PF00773">
    <property type="entry name" value="RNB"/>
    <property type="match status" value="1"/>
</dbReference>
<organism evidence="10 11">
    <name type="scientific">Leisingera aquaemixtae</name>
    <dbReference type="NCBI Taxonomy" id="1396826"/>
    <lineage>
        <taxon>Bacteria</taxon>
        <taxon>Pseudomonadati</taxon>
        <taxon>Pseudomonadota</taxon>
        <taxon>Alphaproteobacteria</taxon>
        <taxon>Rhodobacterales</taxon>
        <taxon>Roseobacteraceae</taxon>
        <taxon>Leisingera</taxon>
    </lineage>
</organism>
<feature type="compositionally biased region" description="Basic residues" evidence="8">
    <location>
        <begin position="723"/>
        <end position="757"/>
    </location>
</feature>
<keyword evidence="2 7" id="KW-0963">Cytoplasm</keyword>
<proteinExistence type="inferred from homology"/>
<feature type="region of interest" description="Disordered" evidence="8">
    <location>
        <begin position="714"/>
        <end position="757"/>
    </location>
</feature>
<evidence type="ECO:0000259" key="9">
    <source>
        <dbReference type="PROSITE" id="PS50126"/>
    </source>
</evidence>
<reference evidence="10" key="1">
    <citation type="submission" date="2021-08" db="EMBL/GenBank/DDBJ databases">
        <authorList>
            <person name="Nwanade C."/>
            <person name="Wang M."/>
            <person name="Masoudi A."/>
            <person name="Yu Z."/>
            <person name="Liu J."/>
        </authorList>
    </citation>
    <scope>NUCLEOTIDE SEQUENCE</scope>
    <source>
        <strain evidence="10">S166</strain>
    </source>
</reference>
<dbReference type="PANTHER" id="PTHR23355">
    <property type="entry name" value="RIBONUCLEASE"/>
    <property type="match status" value="1"/>
</dbReference>
<dbReference type="InterPro" id="IPR003029">
    <property type="entry name" value="S1_domain"/>
</dbReference>
<dbReference type="SUPFAM" id="SSF50249">
    <property type="entry name" value="Nucleic acid-binding proteins"/>
    <property type="match status" value="2"/>
</dbReference>
<comment type="function">
    <text evidence="7">3'-5' exoribonuclease that releases 5'-nucleoside monophosphates and is involved in maturation of structured RNAs.</text>
</comment>
<dbReference type="SMART" id="SM00955">
    <property type="entry name" value="RNB"/>
    <property type="match status" value="1"/>
</dbReference>
<dbReference type="EC" id="3.1.13.1" evidence="7"/>
<dbReference type="InterPro" id="IPR040476">
    <property type="entry name" value="CSD2"/>
</dbReference>
<evidence type="ECO:0000256" key="8">
    <source>
        <dbReference type="SAM" id="MobiDB-lite"/>
    </source>
</evidence>
<keyword evidence="4 7" id="KW-0378">Hydrolase</keyword>
<dbReference type="NCBIfam" id="TIGR02063">
    <property type="entry name" value="RNase_R"/>
    <property type="match status" value="1"/>
</dbReference>
<dbReference type="Proteomes" id="UP001058514">
    <property type="component" value="Chromosome"/>
</dbReference>
<keyword evidence="6 7" id="KW-0694">RNA-binding</keyword>
<dbReference type="Pfam" id="PF17876">
    <property type="entry name" value="CSD2"/>
    <property type="match status" value="1"/>
</dbReference>
<evidence type="ECO:0000256" key="6">
    <source>
        <dbReference type="ARBA" id="ARBA00022884"/>
    </source>
</evidence>
<dbReference type="InterPro" id="IPR011805">
    <property type="entry name" value="RNase_R"/>
</dbReference>
<dbReference type="EMBL" id="CP081051">
    <property type="protein sequence ID" value="UWQ41484.1"/>
    <property type="molecule type" value="Genomic_DNA"/>
</dbReference>
<sequence>MSRIPSKAEILDWISANPTHTSKRDIAKAFGIKGADRIDLKRILKELEAEGHLQKRKKTYRDPDQLPPVTVLQVKAPNEDGDLYGRPLEWHGEGVEPIILILPKASDPALGEGDKILAKLQAVPDQDHNYEARLIRRIGTSAKRVLGIFRAGSEGGRIVPIDKAASTEWTVAPDAAKDARDGELVEAEQAGPKGRLGLPRARIVERLGDPAAPKAVSLIAIHQHGIPDRFPDKVVAEADAAKPMGLKGREDLRELPLVTIDPADARDHDDACFAHADDDPRNPGGHVIWVAIADVAAYVRPGSALDREARKRGNSSYFPDRVVPMLPDRLSGDLCSLHEGVPRACLAVRMQVDAEGHKIGHKFVRGLMRSVASLNYAEVQDAQDGSPNDKTAPLLENVIKPLFAAYKALTKARAAREPLDLDLPERKIVLDDDGHVTSVAFRDRLDAHKLIEEFMILANVSAAETLIQKRSPLLFRVHEEPAPEKLEALRETARAAGLNLAKGQVLQTRHLNALLNHAAGTDDAELINISTLRSMQQAYYNPENFGHFGLALRNYAHFTSPIRRYADLIVHRSLISAHGWGNDGLSAEEIERLEETANHISDTERRSMIAERDTTDRYLASYLSERVGNEFEGRISGIARFGAFVKLDETGADGLVPVRSIGREFFHFDPQAGTLTGSDTGLTLAIGQRVTVRLTQAAPVTGGLELELLALENAPMPTGGGQRGRRSPAGRTVKRKAAKSKHKAAKVKRKVERKRPK</sequence>
<comment type="catalytic activity">
    <reaction evidence="1 7">
        <text>Exonucleolytic cleavage in the 3'- to 5'-direction to yield nucleoside 5'-phosphates.</text>
        <dbReference type="EC" id="3.1.13.1"/>
    </reaction>
</comment>
<feature type="domain" description="S1 motif" evidence="9">
    <location>
        <begin position="628"/>
        <end position="709"/>
    </location>
</feature>